<dbReference type="OrthoDB" id="4499611at2"/>
<name>B5HWZ8_STRX2</name>
<keyword evidence="2" id="KW-1185">Reference proteome</keyword>
<reference evidence="1" key="1">
    <citation type="submission" date="2009-10" db="EMBL/GenBank/DDBJ databases">
        <title>The genome sequence of Streptomyces sviceus strain ATCC 29083.</title>
        <authorList>
            <consortium name="The Broad Institute Genome Sequencing Platform"/>
            <consortium name="Broad Institute Microbial Sequencing Center"/>
            <person name="Fischbach M."/>
            <person name="Godfrey P."/>
            <person name="Ward D."/>
            <person name="Young S."/>
            <person name="Zeng Q."/>
            <person name="Koehrsen M."/>
            <person name="Alvarado L."/>
            <person name="Berlin A.M."/>
            <person name="Bochicchio J."/>
            <person name="Borenstein D."/>
            <person name="Chapman S.B."/>
            <person name="Chen Z."/>
            <person name="Engels R."/>
            <person name="Freedman E."/>
            <person name="Gellesch M."/>
            <person name="Goldberg J."/>
            <person name="Griggs A."/>
            <person name="Gujja S."/>
            <person name="Heilman E.R."/>
            <person name="Heiman D.I."/>
            <person name="Hepburn T.A."/>
            <person name="Howarth C."/>
            <person name="Jen D."/>
            <person name="Larson L."/>
            <person name="Lewis B."/>
            <person name="Mehta T."/>
            <person name="Park D."/>
            <person name="Pearson M."/>
            <person name="Richards J."/>
            <person name="Roberts A."/>
            <person name="Saif S."/>
            <person name="Shea T.D."/>
            <person name="Shenoy N."/>
            <person name="Sisk P."/>
            <person name="Stolte C."/>
            <person name="Sykes S.N."/>
            <person name="Thomson T."/>
            <person name="Walk T."/>
            <person name="White J."/>
            <person name="Yandava C."/>
            <person name="Straight P."/>
            <person name="Clardy J."/>
            <person name="Hung D."/>
            <person name="Kolter R."/>
            <person name="Mekalanos J."/>
            <person name="Walker S."/>
            <person name="Walsh C.T."/>
            <person name="Wieland-Brown L.C."/>
            <person name="Haas B."/>
            <person name="Nusbaum C."/>
            <person name="Birren B."/>
        </authorList>
    </citation>
    <scope>NUCLEOTIDE SEQUENCE [LARGE SCALE GENOMIC DNA]</scope>
    <source>
        <strain evidence="1">ATCC 29083</strain>
    </source>
</reference>
<evidence type="ECO:0000313" key="2">
    <source>
        <dbReference type="Proteomes" id="UP000002785"/>
    </source>
</evidence>
<evidence type="ECO:0000313" key="1">
    <source>
        <dbReference type="EMBL" id="EDY57352.1"/>
    </source>
</evidence>
<sequence>MGDTIANSVPGLAGTEAHKVTAVILTHTDHDFVDLTVKARAGSAAKQSVKAGAKSLAKKVARKAAFGLASLSQVETSVPSSVPITAVV</sequence>
<organism evidence="1 2">
    <name type="scientific">Streptomyces sviceus (strain ATCC 29083 / DSM 924 / JCM 4929 / NBRC 13980 / NCIMB 11184 / NRRL 5439 / UC 5370)</name>
    <dbReference type="NCBI Taxonomy" id="463191"/>
    <lineage>
        <taxon>Bacteria</taxon>
        <taxon>Bacillati</taxon>
        <taxon>Actinomycetota</taxon>
        <taxon>Actinomycetes</taxon>
        <taxon>Kitasatosporales</taxon>
        <taxon>Streptomycetaceae</taxon>
        <taxon>Streptomyces</taxon>
    </lineage>
</organism>
<protein>
    <submittedName>
        <fullName evidence="1">Uncharacterized protein</fullName>
    </submittedName>
</protein>
<dbReference type="EMBL" id="CM000951">
    <property type="protein sequence ID" value="EDY57352.1"/>
    <property type="molecule type" value="Genomic_DNA"/>
</dbReference>
<gene>
    <name evidence="1" type="ORF">SSEG_03933</name>
</gene>
<dbReference type="HOGENOM" id="CLU_2467782_0_0_11"/>
<accession>B5HWZ8</accession>
<dbReference type="Proteomes" id="UP000002785">
    <property type="component" value="Chromosome"/>
</dbReference>
<dbReference type="RefSeq" id="WP_007382578.1">
    <property type="nucleotide sequence ID" value="NZ_CM000951.1"/>
</dbReference>
<proteinExistence type="predicted"/>
<dbReference type="AlphaFoldDB" id="B5HWZ8"/>